<proteinExistence type="predicted"/>
<name>A0A7H4M0U4_9ENTR</name>
<dbReference type="EMBL" id="UGJR01000002">
    <property type="protein sequence ID" value="STR42020.1"/>
    <property type="molecule type" value="Genomic_DNA"/>
</dbReference>
<dbReference type="Proteomes" id="UP000255050">
    <property type="component" value="Unassembled WGS sequence"/>
</dbReference>
<feature type="region of interest" description="Disordered" evidence="1">
    <location>
        <begin position="19"/>
        <end position="42"/>
    </location>
</feature>
<dbReference type="AlphaFoldDB" id="A0A7H4M0U4"/>
<protein>
    <submittedName>
        <fullName evidence="2">Acetaldehyde dehydrogenase</fullName>
    </submittedName>
</protein>
<evidence type="ECO:0000313" key="2">
    <source>
        <dbReference type="EMBL" id="STR42020.1"/>
    </source>
</evidence>
<accession>A0A7H4M0U4</accession>
<evidence type="ECO:0000256" key="1">
    <source>
        <dbReference type="SAM" id="MobiDB-lite"/>
    </source>
</evidence>
<sequence length="98" mass="10481">MNLLNIRKVGYGVRSIDELRAPGSRPEPQPTIVSPAAGPNRSIFDDERFNAPATAATAAHPASADDRFASAAAVGADSEINEQNVERVIRQVLERLGK</sequence>
<evidence type="ECO:0000313" key="3">
    <source>
        <dbReference type="Proteomes" id="UP000255050"/>
    </source>
</evidence>
<comment type="caution">
    <text evidence="2">The sequence shown here is derived from an EMBL/GenBank/DDBJ whole genome shotgun (WGS) entry which is preliminary data.</text>
</comment>
<gene>
    <name evidence="2" type="ORF">NCTC11694_03223</name>
</gene>
<reference evidence="2 3" key="1">
    <citation type="submission" date="2018-06" db="EMBL/GenBank/DDBJ databases">
        <authorList>
            <consortium name="Pathogen Informatics"/>
            <person name="Doyle S."/>
        </authorList>
    </citation>
    <scope>NUCLEOTIDE SEQUENCE [LARGE SCALE GENOMIC DNA]</scope>
    <source>
        <strain evidence="2 3">NCTC11694</strain>
    </source>
</reference>
<organism evidence="2 3">
    <name type="scientific">Klebsiella michiganensis</name>
    <dbReference type="NCBI Taxonomy" id="1134687"/>
    <lineage>
        <taxon>Bacteria</taxon>
        <taxon>Pseudomonadati</taxon>
        <taxon>Pseudomonadota</taxon>
        <taxon>Gammaproteobacteria</taxon>
        <taxon>Enterobacterales</taxon>
        <taxon>Enterobacteriaceae</taxon>
        <taxon>Klebsiella/Raoultella group</taxon>
        <taxon>Klebsiella</taxon>
    </lineage>
</organism>